<dbReference type="Pfam" id="PF06271">
    <property type="entry name" value="RDD"/>
    <property type="match status" value="1"/>
</dbReference>
<dbReference type="RefSeq" id="WP_357981052.1">
    <property type="nucleotide sequence ID" value="NZ_JBFAIH010000012.1"/>
</dbReference>
<gene>
    <name evidence="9" type="ORF">AB0H72_20660</name>
</gene>
<name>A0ABV3FBM8_9NOCA</name>
<keyword evidence="2" id="KW-1003">Cell membrane</keyword>
<feature type="region of interest" description="Disordered" evidence="6">
    <location>
        <begin position="1"/>
        <end position="21"/>
    </location>
</feature>
<keyword evidence="3 7" id="KW-0812">Transmembrane</keyword>
<evidence type="ECO:0000256" key="7">
    <source>
        <dbReference type="SAM" id="Phobius"/>
    </source>
</evidence>
<evidence type="ECO:0000256" key="5">
    <source>
        <dbReference type="ARBA" id="ARBA00023136"/>
    </source>
</evidence>
<evidence type="ECO:0000256" key="1">
    <source>
        <dbReference type="ARBA" id="ARBA00004651"/>
    </source>
</evidence>
<dbReference type="PANTHER" id="PTHR36115">
    <property type="entry name" value="PROLINE-RICH ANTIGEN HOMOLOG-RELATED"/>
    <property type="match status" value="1"/>
</dbReference>
<dbReference type="PANTHER" id="PTHR36115:SF4">
    <property type="entry name" value="MEMBRANE PROTEIN"/>
    <property type="match status" value="1"/>
</dbReference>
<evidence type="ECO:0000256" key="2">
    <source>
        <dbReference type="ARBA" id="ARBA00022475"/>
    </source>
</evidence>
<evidence type="ECO:0000313" key="10">
    <source>
        <dbReference type="Proteomes" id="UP001551658"/>
    </source>
</evidence>
<comment type="subcellular location">
    <subcellularLocation>
        <location evidence="1">Cell membrane</location>
        <topology evidence="1">Multi-pass membrane protein</topology>
    </subcellularLocation>
</comment>
<keyword evidence="10" id="KW-1185">Reference proteome</keyword>
<feature type="transmembrane region" description="Helical" evidence="7">
    <location>
        <begin position="33"/>
        <end position="53"/>
    </location>
</feature>
<evidence type="ECO:0000313" key="9">
    <source>
        <dbReference type="EMBL" id="MEV0365112.1"/>
    </source>
</evidence>
<dbReference type="EMBL" id="JBFAIH010000012">
    <property type="protein sequence ID" value="MEV0365112.1"/>
    <property type="molecule type" value="Genomic_DNA"/>
</dbReference>
<feature type="transmembrane region" description="Helical" evidence="7">
    <location>
        <begin position="59"/>
        <end position="78"/>
    </location>
</feature>
<comment type="caution">
    <text evidence="9">The sequence shown here is derived from an EMBL/GenBank/DDBJ whole genome shotgun (WGS) entry which is preliminary data.</text>
</comment>
<proteinExistence type="predicted"/>
<keyword evidence="5 7" id="KW-0472">Membrane</keyword>
<evidence type="ECO:0000259" key="8">
    <source>
        <dbReference type="Pfam" id="PF06271"/>
    </source>
</evidence>
<sequence length="160" mass="16919">MTAGGFDPAYSPTASPASSLRPAGLGKRAVARFVDWIIAGIIGAIFFWLLGTVWDLPDWVSVLPGAAFGWLYFVLFEVSSGSTPGKKLLSLHVNGSGRAPKPSLKDSAVRNAYMLLNLIPWVGGLLWFVAAVAIAFTISSSPTKQGWHDNAAGGTQVIDT</sequence>
<evidence type="ECO:0000256" key="3">
    <source>
        <dbReference type="ARBA" id="ARBA00022692"/>
    </source>
</evidence>
<dbReference type="InterPro" id="IPR010432">
    <property type="entry name" value="RDD"/>
</dbReference>
<organism evidence="9 10">
    <name type="scientific">Nocardia fusca</name>
    <dbReference type="NCBI Taxonomy" id="941183"/>
    <lineage>
        <taxon>Bacteria</taxon>
        <taxon>Bacillati</taxon>
        <taxon>Actinomycetota</taxon>
        <taxon>Actinomycetes</taxon>
        <taxon>Mycobacteriales</taxon>
        <taxon>Nocardiaceae</taxon>
        <taxon>Nocardia</taxon>
    </lineage>
</organism>
<protein>
    <submittedName>
        <fullName evidence="9">RDD family protein</fullName>
    </submittedName>
</protein>
<keyword evidence="4 7" id="KW-1133">Transmembrane helix</keyword>
<feature type="transmembrane region" description="Helical" evidence="7">
    <location>
        <begin position="115"/>
        <end position="138"/>
    </location>
</feature>
<accession>A0ABV3FBM8</accession>
<evidence type="ECO:0000256" key="4">
    <source>
        <dbReference type="ARBA" id="ARBA00022989"/>
    </source>
</evidence>
<evidence type="ECO:0000256" key="6">
    <source>
        <dbReference type="SAM" id="MobiDB-lite"/>
    </source>
</evidence>
<feature type="domain" description="RDD" evidence="8">
    <location>
        <begin position="23"/>
        <end position="153"/>
    </location>
</feature>
<dbReference type="Proteomes" id="UP001551658">
    <property type="component" value="Unassembled WGS sequence"/>
</dbReference>
<feature type="compositionally biased region" description="Low complexity" evidence="6">
    <location>
        <begin position="8"/>
        <end position="19"/>
    </location>
</feature>
<reference evidence="9 10" key="1">
    <citation type="submission" date="2024-06" db="EMBL/GenBank/DDBJ databases">
        <title>The Natural Products Discovery Center: Release of the First 8490 Sequenced Strains for Exploring Actinobacteria Biosynthetic Diversity.</title>
        <authorList>
            <person name="Kalkreuter E."/>
            <person name="Kautsar S.A."/>
            <person name="Yang D."/>
            <person name="Bader C.D."/>
            <person name="Teijaro C.N."/>
            <person name="Fluegel L."/>
            <person name="Davis C.M."/>
            <person name="Simpson J.R."/>
            <person name="Lauterbach L."/>
            <person name="Steele A.D."/>
            <person name="Gui C."/>
            <person name="Meng S."/>
            <person name="Li G."/>
            <person name="Viehrig K."/>
            <person name="Ye F."/>
            <person name="Su P."/>
            <person name="Kiefer A.F."/>
            <person name="Nichols A."/>
            <person name="Cepeda A.J."/>
            <person name="Yan W."/>
            <person name="Fan B."/>
            <person name="Jiang Y."/>
            <person name="Adhikari A."/>
            <person name="Zheng C.-J."/>
            <person name="Schuster L."/>
            <person name="Cowan T.M."/>
            <person name="Smanski M.J."/>
            <person name="Chevrette M.G."/>
            <person name="De Carvalho L.P.S."/>
            <person name="Shen B."/>
        </authorList>
    </citation>
    <scope>NUCLEOTIDE SEQUENCE [LARGE SCALE GENOMIC DNA]</scope>
    <source>
        <strain evidence="9 10">NPDC050671</strain>
    </source>
</reference>
<dbReference type="InterPro" id="IPR051791">
    <property type="entry name" value="Pra-immunoreactive"/>
</dbReference>